<dbReference type="GO" id="GO:0045037">
    <property type="term" value="P:protein import into chloroplast stroma"/>
    <property type="evidence" value="ECO:0007669"/>
    <property type="project" value="TreeGrafter"/>
</dbReference>
<dbReference type="EMBL" id="JAUIZM010000009">
    <property type="protein sequence ID" value="KAK1365022.1"/>
    <property type="molecule type" value="Genomic_DNA"/>
</dbReference>
<evidence type="ECO:0000313" key="2">
    <source>
        <dbReference type="Proteomes" id="UP001237642"/>
    </source>
</evidence>
<dbReference type="InterPro" id="IPR031610">
    <property type="entry name" value="TIC110"/>
</dbReference>
<dbReference type="AlphaFoldDB" id="A0AAD8HF76"/>
<dbReference type="PANTHER" id="PTHR34935">
    <property type="entry name" value="PROTEIN TIC110, CHLOROPLASTIC"/>
    <property type="match status" value="1"/>
</dbReference>
<sequence>MTLKFCSDGEYNVEMDDLELLYRTYVKDSLSSGRMEEDKLAALNQLRNILGLGKREAESITADITSKVYREQLAQFITAGELETSESKAVFLQNLCEQLHFDAQKASEIHADSIMEFVYDIFCDPGMFNVHED</sequence>
<accession>A0AAD8HF76</accession>
<proteinExistence type="predicted"/>
<name>A0AAD8HF76_9APIA</name>
<dbReference type="PANTHER" id="PTHR34935:SF3">
    <property type="entry name" value="PROTEIN TIC110, CHLOROPLASTIC"/>
    <property type="match status" value="1"/>
</dbReference>
<reference evidence="1" key="2">
    <citation type="submission" date="2023-05" db="EMBL/GenBank/DDBJ databases">
        <authorList>
            <person name="Schelkunov M.I."/>
        </authorList>
    </citation>
    <scope>NUCLEOTIDE SEQUENCE</scope>
    <source>
        <strain evidence="1">Hsosn_3</strain>
        <tissue evidence="1">Leaf</tissue>
    </source>
</reference>
<protein>
    <submittedName>
        <fullName evidence="1">Uncharacterized protein</fullName>
    </submittedName>
</protein>
<gene>
    <name evidence="1" type="ORF">POM88_040583</name>
</gene>
<evidence type="ECO:0000313" key="1">
    <source>
        <dbReference type="EMBL" id="KAK1365022.1"/>
    </source>
</evidence>
<organism evidence="1 2">
    <name type="scientific">Heracleum sosnowskyi</name>
    <dbReference type="NCBI Taxonomy" id="360622"/>
    <lineage>
        <taxon>Eukaryota</taxon>
        <taxon>Viridiplantae</taxon>
        <taxon>Streptophyta</taxon>
        <taxon>Embryophyta</taxon>
        <taxon>Tracheophyta</taxon>
        <taxon>Spermatophyta</taxon>
        <taxon>Magnoliopsida</taxon>
        <taxon>eudicotyledons</taxon>
        <taxon>Gunneridae</taxon>
        <taxon>Pentapetalae</taxon>
        <taxon>asterids</taxon>
        <taxon>campanulids</taxon>
        <taxon>Apiales</taxon>
        <taxon>Apiaceae</taxon>
        <taxon>Apioideae</taxon>
        <taxon>apioid superclade</taxon>
        <taxon>Tordylieae</taxon>
        <taxon>Tordyliinae</taxon>
        <taxon>Heracleum</taxon>
    </lineage>
</organism>
<dbReference type="Proteomes" id="UP001237642">
    <property type="component" value="Unassembled WGS sequence"/>
</dbReference>
<comment type="caution">
    <text evidence="1">The sequence shown here is derived from an EMBL/GenBank/DDBJ whole genome shotgun (WGS) entry which is preliminary data.</text>
</comment>
<dbReference type="GO" id="GO:0061927">
    <property type="term" value="C:TOC-TIC supercomplex I"/>
    <property type="evidence" value="ECO:0007669"/>
    <property type="project" value="TreeGrafter"/>
</dbReference>
<reference evidence="1" key="1">
    <citation type="submission" date="2023-02" db="EMBL/GenBank/DDBJ databases">
        <title>Genome of toxic invasive species Heracleum sosnowskyi carries increased number of genes despite the absence of recent whole-genome duplications.</title>
        <authorList>
            <person name="Schelkunov M."/>
            <person name="Shtratnikova V."/>
            <person name="Makarenko M."/>
            <person name="Klepikova A."/>
            <person name="Omelchenko D."/>
            <person name="Novikova G."/>
            <person name="Obukhova E."/>
            <person name="Bogdanov V."/>
            <person name="Penin A."/>
            <person name="Logacheva M."/>
        </authorList>
    </citation>
    <scope>NUCLEOTIDE SEQUENCE</scope>
    <source>
        <strain evidence="1">Hsosn_3</strain>
        <tissue evidence="1">Leaf</tissue>
    </source>
</reference>
<dbReference type="Pfam" id="PF16940">
    <property type="entry name" value="Tic110"/>
    <property type="match status" value="1"/>
</dbReference>
<keyword evidence="2" id="KW-1185">Reference proteome</keyword>